<keyword evidence="1 4" id="KW-0963">Cytoplasm</keyword>
<keyword evidence="2 4" id="KW-0808">Transferase</keyword>
<comment type="subcellular location">
    <subcellularLocation>
        <location evidence="4">Cytoplasm</location>
    </subcellularLocation>
</comment>
<evidence type="ECO:0000256" key="4">
    <source>
        <dbReference type="HAMAP-Rule" id="MF_00688"/>
    </source>
</evidence>
<dbReference type="NCBIfam" id="TIGR00667">
    <property type="entry name" value="aat"/>
    <property type="match status" value="1"/>
</dbReference>
<proteinExistence type="inferred from homology"/>
<dbReference type="SUPFAM" id="SSF55729">
    <property type="entry name" value="Acyl-CoA N-acyltransferases (Nat)"/>
    <property type="match status" value="1"/>
</dbReference>
<dbReference type="Gene3D" id="3.40.630.70">
    <property type="entry name" value="Leucyl/phenylalanyl-tRNA-protein transferase, C-terminal domain"/>
    <property type="match status" value="1"/>
</dbReference>
<dbReference type="AlphaFoldDB" id="A0A7V3E7Z2"/>
<dbReference type="HAMAP" id="MF_00688">
    <property type="entry name" value="Leu_Phe_trans"/>
    <property type="match status" value="1"/>
</dbReference>
<comment type="function">
    <text evidence="4">Functions in the N-end rule pathway of protein degradation where it conjugates Leu, Phe and, less efficiently, Met from aminoacyl-tRNAs to the N-termini of proteins containing an N-terminal arginine or lysine.</text>
</comment>
<evidence type="ECO:0000313" key="5">
    <source>
        <dbReference type="EMBL" id="HFI92416.1"/>
    </source>
</evidence>
<dbReference type="GO" id="GO:0005737">
    <property type="term" value="C:cytoplasm"/>
    <property type="evidence" value="ECO:0007669"/>
    <property type="project" value="UniProtKB-SubCell"/>
</dbReference>
<protein>
    <recommendedName>
        <fullName evidence="4">Leucyl/phenylalanyl-tRNA--protein transferase</fullName>
        <ecNumber evidence="4">2.3.2.6</ecNumber>
    </recommendedName>
    <alternativeName>
        <fullName evidence="4">L/F-transferase</fullName>
    </alternativeName>
    <alternativeName>
        <fullName evidence="4">Leucyltransferase</fullName>
    </alternativeName>
    <alternativeName>
        <fullName evidence="4">Phenyalanyltransferase</fullName>
    </alternativeName>
</protein>
<evidence type="ECO:0000256" key="2">
    <source>
        <dbReference type="ARBA" id="ARBA00022679"/>
    </source>
</evidence>
<comment type="catalytic activity">
    <reaction evidence="4">
        <text>L-phenylalanyl-tRNA(Phe) + an N-terminal L-alpha-aminoacyl-[protein] = an N-terminal L-phenylalanyl-L-alpha-aminoacyl-[protein] + tRNA(Phe)</text>
        <dbReference type="Rhea" id="RHEA:43632"/>
        <dbReference type="Rhea" id="RHEA-COMP:9668"/>
        <dbReference type="Rhea" id="RHEA-COMP:9699"/>
        <dbReference type="Rhea" id="RHEA-COMP:10636"/>
        <dbReference type="Rhea" id="RHEA-COMP:10637"/>
        <dbReference type="ChEBI" id="CHEBI:78442"/>
        <dbReference type="ChEBI" id="CHEBI:78531"/>
        <dbReference type="ChEBI" id="CHEBI:78597"/>
        <dbReference type="ChEBI" id="CHEBI:83561"/>
        <dbReference type="EC" id="2.3.2.6"/>
    </reaction>
</comment>
<comment type="catalytic activity">
    <reaction evidence="4">
        <text>N-terminal L-arginyl-[protein] + L-leucyl-tRNA(Leu) = N-terminal L-leucyl-L-arginyl-[protein] + tRNA(Leu) + H(+)</text>
        <dbReference type="Rhea" id="RHEA:50416"/>
        <dbReference type="Rhea" id="RHEA-COMP:9613"/>
        <dbReference type="Rhea" id="RHEA-COMP:9622"/>
        <dbReference type="Rhea" id="RHEA-COMP:12672"/>
        <dbReference type="Rhea" id="RHEA-COMP:12673"/>
        <dbReference type="ChEBI" id="CHEBI:15378"/>
        <dbReference type="ChEBI" id="CHEBI:64719"/>
        <dbReference type="ChEBI" id="CHEBI:78442"/>
        <dbReference type="ChEBI" id="CHEBI:78494"/>
        <dbReference type="ChEBI" id="CHEBI:133044"/>
        <dbReference type="EC" id="2.3.2.6"/>
    </reaction>
</comment>
<dbReference type="EC" id="2.3.2.6" evidence="4"/>
<keyword evidence="3 4" id="KW-0012">Acyltransferase</keyword>
<dbReference type="RefSeq" id="WP_304146332.1">
    <property type="nucleotide sequence ID" value="NZ_JAOAIE010000079.1"/>
</dbReference>
<dbReference type="InterPro" id="IPR004616">
    <property type="entry name" value="Leu/Phe-tRNA_Trfase"/>
</dbReference>
<dbReference type="Pfam" id="PF03588">
    <property type="entry name" value="Leu_Phe_trans"/>
    <property type="match status" value="1"/>
</dbReference>
<reference evidence="5" key="1">
    <citation type="journal article" date="2020" name="mSystems">
        <title>Genome- and Community-Level Interaction Insights into Carbon Utilization and Element Cycling Functions of Hydrothermarchaeota in Hydrothermal Sediment.</title>
        <authorList>
            <person name="Zhou Z."/>
            <person name="Liu Y."/>
            <person name="Xu W."/>
            <person name="Pan J."/>
            <person name="Luo Z.H."/>
            <person name="Li M."/>
        </authorList>
    </citation>
    <scope>NUCLEOTIDE SEQUENCE [LARGE SCALE GENOMIC DNA]</scope>
    <source>
        <strain evidence="5">SpSt-479</strain>
    </source>
</reference>
<dbReference type="PANTHER" id="PTHR30098:SF2">
    <property type="entry name" value="LEUCYL_PHENYLALANYL-TRNA--PROTEIN TRANSFERASE"/>
    <property type="match status" value="1"/>
</dbReference>
<gene>
    <name evidence="4" type="primary">aat</name>
    <name evidence="5" type="ORF">ENS31_12945</name>
</gene>
<organism evidence="5">
    <name type="scientific">Ignavibacterium album</name>
    <dbReference type="NCBI Taxonomy" id="591197"/>
    <lineage>
        <taxon>Bacteria</taxon>
        <taxon>Pseudomonadati</taxon>
        <taxon>Ignavibacteriota</taxon>
        <taxon>Ignavibacteria</taxon>
        <taxon>Ignavibacteriales</taxon>
        <taxon>Ignavibacteriaceae</taxon>
        <taxon>Ignavibacterium</taxon>
    </lineage>
</organism>
<dbReference type="GO" id="GO:0008914">
    <property type="term" value="F:leucyl-tRNA--protein transferase activity"/>
    <property type="evidence" value="ECO:0007669"/>
    <property type="project" value="UniProtKB-UniRule"/>
</dbReference>
<evidence type="ECO:0000256" key="3">
    <source>
        <dbReference type="ARBA" id="ARBA00023315"/>
    </source>
</evidence>
<comment type="catalytic activity">
    <reaction evidence="4">
        <text>N-terminal L-lysyl-[protein] + L-leucyl-tRNA(Leu) = N-terminal L-leucyl-L-lysyl-[protein] + tRNA(Leu) + H(+)</text>
        <dbReference type="Rhea" id="RHEA:12340"/>
        <dbReference type="Rhea" id="RHEA-COMP:9613"/>
        <dbReference type="Rhea" id="RHEA-COMP:9622"/>
        <dbReference type="Rhea" id="RHEA-COMP:12670"/>
        <dbReference type="Rhea" id="RHEA-COMP:12671"/>
        <dbReference type="ChEBI" id="CHEBI:15378"/>
        <dbReference type="ChEBI" id="CHEBI:65249"/>
        <dbReference type="ChEBI" id="CHEBI:78442"/>
        <dbReference type="ChEBI" id="CHEBI:78494"/>
        <dbReference type="ChEBI" id="CHEBI:133043"/>
        <dbReference type="EC" id="2.3.2.6"/>
    </reaction>
</comment>
<dbReference type="InterPro" id="IPR042203">
    <property type="entry name" value="Leu/Phe-tRNA_Trfase_C"/>
</dbReference>
<comment type="caution">
    <text evidence="5">The sequence shown here is derived from an EMBL/GenBank/DDBJ whole genome shotgun (WGS) entry which is preliminary data.</text>
</comment>
<sequence>MVEKNNELLKSMLQPDNMIRLYASGAFPMADDSGQINWYMPEIRTIIPLDNFNIPRSARKAIEKQNFEIKFDNDYLSVIKGCADRPSTWISDELIIAYRRLHKRGYLHTVETYQNGKLVGGLYGITFRGAFFGESMFSKVSQASKAALIALLKHLKEKDFVLLDVQYMTEHLKMFGAIEISWEEYSSLLQKAYLSGCSF</sequence>
<accession>A0A7V3E7Z2</accession>
<name>A0A7V3E7Z2_9BACT</name>
<dbReference type="GO" id="GO:0030163">
    <property type="term" value="P:protein catabolic process"/>
    <property type="evidence" value="ECO:0007669"/>
    <property type="project" value="UniProtKB-UniRule"/>
</dbReference>
<dbReference type="InterPro" id="IPR016181">
    <property type="entry name" value="Acyl_CoA_acyltransferase"/>
</dbReference>
<comment type="similarity">
    <text evidence="4">Belongs to the L/F-transferase family.</text>
</comment>
<dbReference type="PANTHER" id="PTHR30098">
    <property type="entry name" value="LEUCYL/PHENYLALANYL-TRNA--PROTEIN TRANSFERASE"/>
    <property type="match status" value="1"/>
</dbReference>
<dbReference type="EMBL" id="DSUJ01000011">
    <property type="protein sequence ID" value="HFI92416.1"/>
    <property type="molecule type" value="Genomic_DNA"/>
</dbReference>
<evidence type="ECO:0000256" key="1">
    <source>
        <dbReference type="ARBA" id="ARBA00022490"/>
    </source>
</evidence>